<dbReference type="STRING" id="589865.DaAHT2_0172"/>
<dbReference type="HOGENOM" id="CLU_012431_2_1_7"/>
<dbReference type="RefSeq" id="WP_013162414.1">
    <property type="nucleotide sequence ID" value="NC_014216.1"/>
</dbReference>
<dbReference type="Gene3D" id="3.90.1580.10">
    <property type="entry name" value="paralog of FGE (formylglycine-generating enzyme)"/>
    <property type="match status" value="1"/>
</dbReference>
<accession>D6Z601</accession>
<dbReference type="SUPFAM" id="SSF56436">
    <property type="entry name" value="C-type lectin-like"/>
    <property type="match status" value="1"/>
</dbReference>
<protein>
    <recommendedName>
        <fullName evidence="1">Sulfatase-modifying factor enzyme-like domain-containing protein</fullName>
    </recommendedName>
</protein>
<feature type="domain" description="Sulfatase-modifying factor enzyme-like" evidence="1">
    <location>
        <begin position="29"/>
        <end position="256"/>
    </location>
</feature>
<dbReference type="PANTHER" id="PTHR23150:SF19">
    <property type="entry name" value="FORMYLGLYCINE-GENERATING ENZYME"/>
    <property type="match status" value="1"/>
</dbReference>
<proteinExistence type="predicted"/>
<dbReference type="PANTHER" id="PTHR23150">
    <property type="entry name" value="SULFATASE MODIFYING FACTOR 1, 2"/>
    <property type="match status" value="1"/>
</dbReference>
<dbReference type="Pfam" id="PF03781">
    <property type="entry name" value="FGE-sulfatase"/>
    <property type="match status" value="1"/>
</dbReference>
<dbReference type="InterPro" id="IPR042095">
    <property type="entry name" value="SUMF_sf"/>
</dbReference>
<organism evidence="2 3">
    <name type="scientific">Desulfurivibrio alkaliphilus (strain DSM 19089 / UNIQEM U267 / AHT2)</name>
    <dbReference type="NCBI Taxonomy" id="589865"/>
    <lineage>
        <taxon>Bacteria</taxon>
        <taxon>Pseudomonadati</taxon>
        <taxon>Thermodesulfobacteriota</taxon>
        <taxon>Desulfobulbia</taxon>
        <taxon>Desulfobulbales</taxon>
        <taxon>Desulfobulbaceae</taxon>
        <taxon>Desulfurivibrio</taxon>
    </lineage>
</organism>
<dbReference type="KEGG" id="dak:DaAHT2_0172"/>
<dbReference type="eggNOG" id="COG1262">
    <property type="taxonomic scope" value="Bacteria"/>
</dbReference>
<dbReference type="GO" id="GO:0120147">
    <property type="term" value="F:formylglycine-generating oxidase activity"/>
    <property type="evidence" value="ECO:0007669"/>
    <property type="project" value="TreeGrafter"/>
</dbReference>
<evidence type="ECO:0000313" key="2">
    <source>
        <dbReference type="EMBL" id="ADH84883.1"/>
    </source>
</evidence>
<dbReference type="InterPro" id="IPR016187">
    <property type="entry name" value="CTDL_fold"/>
</dbReference>
<dbReference type="InterPro" id="IPR005532">
    <property type="entry name" value="SUMF_dom"/>
</dbReference>
<dbReference type="AlphaFoldDB" id="D6Z601"/>
<reference evidence="3" key="1">
    <citation type="submission" date="2010-02" db="EMBL/GenBank/DDBJ databases">
        <title>Complete sequence of Desulfurivibrio alkaliphilus AHT2.</title>
        <authorList>
            <consortium name="US DOE Joint Genome Institute"/>
            <person name="Pitluck S."/>
            <person name="Chertkov O."/>
            <person name="Detter J.C."/>
            <person name="Han C."/>
            <person name="Tapia R."/>
            <person name="Larimer F."/>
            <person name="Land M."/>
            <person name="Hauser L."/>
            <person name="Kyrpides N."/>
            <person name="Mikhailova N."/>
            <person name="Sorokin D.Y."/>
            <person name="Muyzer G."/>
            <person name="Woyke T."/>
        </authorList>
    </citation>
    <scope>NUCLEOTIDE SEQUENCE [LARGE SCALE GENOMIC DNA]</scope>
    <source>
        <strain evidence="3">DSM 19089 / UNIQEM U267 / AHT2</strain>
    </source>
</reference>
<dbReference type="InterPro" id="IPR051043">
    <property type="entry name" value="Sulfatase_Mod_Factor_Kinase"/>
</dbReference>
<evidence type="ECO:0000313" key="3">
    <source>
        <dbReference type="Proteomes" id="UP000001508"/>
    </source>
</evidence>
<evidence type="ECO:0000259" key="1">
    <source>
        <dbReference type="Pfam" id="PF03781"/>
    </source>
</evidence>
<gene>
    <name evidence="2" type="ordered locus">DaAHT2_0172</name>
</gene>
<name>D6Z601_DESAT</name>
<dbReference type="Proteomes" id="UP000001508">
    <property type="component" value="Chromosome"/>
</dbReference>
<dbReference type="InParanoid" id="D6Z601"/>
<keyword evidence="3" id="KW-1185">Reference proteome</keyword>
<dbReference type="EMBL" id="CP001940">
    <property type="protein sequence ID" value="ADH84883.1"/>
    <property type="molecule type" value="Genomic_DNA"/>
</dbReference>
<sequence length="256" mass="28535">MFCGEVLPEQDTTTAAEASLWSAPHTGMEFVPVPGGSFRMGNIWDDGGRDEQPVHLVQVAAFQLARYPVTQAQWQAVMGHNPAEASGQVFVGDDKPVVNVSWNDAKDFIARLNQASGENFRLPSEAQWEYAARSGGKEQKWAGTSEEKLLPEYAWYSANSQGRPQPVGRKLPNGLGLHDMSGNVWEWCEDIWHPNYEGAPTDSSPRLGTAAGDREAERRVMRGGSWNFNALNARTTYRDWNDTGYRFFVIGLRLAR</sequence>